<keyword evidence="8" id="KW-0255">Endonuclease</keyword>
<accession>A0A4Y2NGB4</accession>
<dbReference type="GO" id="GO:0004190">
    <property type="term" value="F:aspartic-type endopeptidase activity"/>
    <property type="evidence" value="ECO:0007669"/>
    <property type="project" value="UniProtKB-KW"/>
</dbReference>
<feature type="region of interest" description="Disordered" evidence="18">
    <location>
        <begin position="648"/>
        <end position="710"/>
    </location>
</feature>
<dbReference type="Pfam" id="PF00665">
    <property type="entry name" value="rve"/>
    <property type="match status" value="1"/>
</dbReference>
<evidence type="ECO:0000256" key="18">
    <source>
        <dbReference type="SAM" id="MobiDB-lite"/>
    </source>
</evidence>
<dbReference type="CDD" id="cd09272">
    <property type="entry name" value="RNase_HI_RT_Ty1"/>
    <property type="match status" value="1"/>
</dbReference>
<evidence type="ECO:0000256" key="2">
    <source>
        <dbReference type="ARBA" id="ARBA00022612"/>
    </source>
</evidence>
<dbReference type="InterPro" id="IPR043502">
    <property type="entry name" value="DNA/RNA_pol_sf"/>
</dbReference>
<keyword evidence="11" id="KW-0460">Magnesium</keyword>
<keyword evidence="15" id="KW-0917">Virion maturation</keyword>
<evidence type="ECO:0000256" key="9">
    <source>
        <dbReference type="ARBA" id="ARBA00022801"/>
    </source>
</evidence>
<proteinExistence type="predicted"/>
<evidence type="ECO:0000256" key="12">
    <source>
        <dbReference type="ARBA" id="ARBA00022908"/>
    </source>
</evidence>
<evidence type="ECO:0000313" key="21">
    <source>
        <dbReference type="Proteomes" id="UP000499080"/>
    </source>
</evidence>
<keyword evidence="3" id="KW-0645">Protease</keyword>
<dbReference type="Pfam" id="PF14223">
    <property type="entry name" value="Retrotran_gag_2"/>
    <property type="match status" value="1"/>
</dbReference>
<evidence type="ECO:0000256" key="1">
    <source>
        <dbReference type="ARBA" id="ARBA00002180"/>
    </source>
</evidence>
<dbReference type="Pfam" id="PF13976">
    <property type="entry name" value="gag_pre-integrs"/>
    <property type="match status" value="1"/>
</dbReference>
<dbReference type="InterPro" id="IPR013103">
    <property type="entry name" value="RVT_2"/>
</dbReference>
<dbReference type="InterPro" id="IPR039537">
    <property type="entry name" value="Retrotran_Ty1/copia-like"/>
</dbReference>
<evidence type="ECO:0000256" key="16">
    <source>
        <dbReference type="ARBA" id="ARBA00023172"/>
    </source>
</evidence>
<evidence type="ECO:0000256" key="11">
    <source>
        <dbReference type="ARBA" id="ARBA00022842"/>
    </source>
</evidence>
<dbReference type="Gene3D" id="3.30.890.10">
    <property type="entry name" value="Methyl-cpg-binding Protein 2, Chain A"/>
    <property type="match status" value="1"/>
</dbReference>
<dbReference type="InterPro" id="IPR012337">
    <property type="entry name" value="RNaseH-like_sf"/>
</dbReference>
<keyword evidence="10" id="KW-0067">ATP-binding</keyword>
<comment type="function">
    <text evidence="1">The aspartyl protease (PR) mediates the proteolytic cleavages of the Gag and Gag-Pol polyproteins after assembly of the VLP.</text>
</comment>
<evidence type="ECO:0000256" key="7">
    <source>
        <dbReference type="ARBA" id="ARBA00022750"/>
    </source>
</evidence>
<keyword evidence="21" id="KW-1185">Reference proteome</keyword>
<dbReference type="GO" id="GO:0015074">
    <property type="term" value="P:DNA integration"/>
    <property type="evidence" value="ECO:0007669"/>
    <property type="project" value="UniProtKB-KW"/>
</dbReference>
<gene>
    <name evidence="20" type="primary">POLX_1269</name>
    <name evidence="20" type="ORF">AVEN_113307_1</name>
</gene>
<evidence type="ECO:0000259" key="19">
    <source>
        <dbReference type="PROSITE" id="PS50994"/>
    </source>
</evidence>
<evidence type="ECO:0000256" key="3">
    <source>
        <dbReference type="ARBA" id="ARBA00022670"/>
    </source>
</evidence>
<evidence type="ECO:0000256" key="5">
    <source>
        <dbReference type="ARBA" id="ARBA00022723"/>
    </source>
</evidence>
<dbReference type="InterPro" id="IPR057670">
    <property type="entry name" value="SH3_retrovirus"/>
</dbReference>
<keyword evidence="2" id="KW-1188">Viral release from host cell</keyword>
<keyword evidence="17" id="KW-0511">Multifunctional enzyme</keyword>
<keyword evidence="14" id="KW-0808">Transferase</keyword>
<dbReference type="GO" id="GO:0004519">
    <property type="term" value="F:endonuclease activity"/>
    <property type="evidence" value="ECO:0007669"/>
    <property type="project" value="UniProtKB-KW"/>
</dbReference>
<dbReference type="AlphaFoldDB" id="A0A4Y2NGB4"/>
<keyword evidence="14" id="KW-0239">DNA-directed DNA polymerase</keyword>
<dbReference type="InterPro" id="IPR025724">
    <property type="entry name" value="GAG-pre-integrase_dom"/>
</dbReference>
<dbReference type="Gene3D" id="3.30.420.10">
    <property type="entry name" value="Ribonuclease H-like superfamily/Ribonuclease H"/>
    <property type="match status" value="1"/>
</dbReference>
<evidence type="ECO:0000256" key="4">
    <source>
        <dbReference type="ARBA" id="ARBA00022722"/>
    </source>
</evidence>
<sequence>KDKAYSTIYLNVSKAYRCVIDDIENPVAAWKRLEEHFKTNSRACVIGLTDDFFSCRINPQEEIGIYAARIRSIVDQLKDAGKPISEWYQAFQLIRFLPPEFNGIVQYIYRWDDNEFKFDKILQELIAEESRLKQSIKDQNETCAFQSIERNISKTPRSKSKPSYYKKNILPTRKNTKVMKSPNTFIAESNLSQDYERDAWILDTAATSHFCSKKSLLRNFGPVKNLTISVAVGGVRCDIKGIGTVRMIFENNGELETVDLLNVLYSPRLRRNLISGSLIDQAGSTFSCKKGQMNVYSKDCHKLFTAKKLNGLFCVNPRIEVNRNSNGKNVKGNSRFESVNKIKSKIQNFSTFNVNNLRTWHNRMCHIKERYIIQTSKNKCVKGLPELKHSDFKCEPCKLAKSRCKSFKPIGKIRSSKPLELLHMDLCGPFPDVAIGGHRYFLSIIDDFSRKVTTYPIKDKTQVFKHFSNYQKRAERFLNSKVINVRTDNGLEFCHAEFQSYLDDLGIKAERTNVYSPQQNGVAERYNYTAIDAIKVMLNSSGLSKGFWAEALLCHTYVWNRVCHGNQSLTPFELYSGHKPSVKHLKAFGSTAYAGVPKQLRKKFDMRAKKGIMVGYALKTRGYRIWLPNERKIIETINVSFDEDNMLEPNSSGAVLDPNKRTINVSSNSGFDTESEEESEHLSIPRTPKSQSSEQEGASNNSKTSEKVIWERKAVPRKDRSRTDIYYYIQGSKDRFHCYKDIEEYCKTHNLEYDKALFNFSALRTPQADKWHDAIKKEIQVIKERKVWDLVPKPANGKVIGCRWVYTLKQDEKGVIVRYKARLVAQGFGQIQGIHYDEIFNPVVNFSIIRMCFSVLVCKQKWRHSQLDIKCAYLYASLQETIFMTQPQGFVDSNKPDHVCHLNKALYGLHQSGREWFYEIHSVLENLSFKKLESTNCVYVYQDNVVLLLYVDDIVLFAKIDNLIKDVIKCLSTHFDLKVLGKTRKLLGVEFEEMGNELFIHQSEYIHKVCEKYQCFNYPLTSLPIAIGIVLSKTQCLSTEVEISEMSKFPYRNLLGCLSFISGRTRPDICYAVNILSQFQSNPGLVHWNILLKLLGYVAQTKTYKLKLSEINNLNINCYSDADFAANRDDRISIGGLILFIDNSPIIWKTFKQKCVSLSTMKSEYVSLCESAKELVWIIRIFKEFEILNVIKTNVTSYLFCDNQAAIDFSKSPVENSRTKHIDVKYHFIRNLVFEKLFILKYINTKLNFADLFTKPLTKSNLSKFLKDFLC</sequence>
<dbReference type="PANTHER" id="PTHR42648">
    <property type="entry name" value="TRANSPOSASE, PUTATIVE-RELATED"/>
    <property type="match status" value="1"/>
</dbReference>
<dbReference type="PANTHER" id="PTHR42648:SF11">
    <property type="entry name" value="TRANSPOSON TY4-P GAG-POL POLYPROTEIN"/>
    <property type="match status" value="1"/>
</dbReference>
<dbReference type="InterPro" id="IPR001584">
    <property type="entry name" value="Integrase_cat-core"/>
</dbReference>
<keyword evidence="7" id="KW-0064">Aspartyl protease</keyword>
<keyword evidence="13" id="KW-0695">RNA-directed DNA polymerase</keyword>
<dbReference type="Proteomes" id="UP000499080">
    <property type="component" value="Unassembled WGS sequence"/>
</dbReference>
<dbReference type="PROSITE" id="PS50994">
    <property type="entry name" value="INTEGRASE"/>
    <property type="match status" value="1"/>
</dbReference>
<dbReference type="GO" id="GO:0003887">
    <property type="term" value="F:DNA-directed DNA polymerase activity"/>
    <property type="evidence" value="ECO:0007669"/>
    <property type="project" value="UniProtKB-KW"/>
</dbReference>
<dbReference type="InterPro" id="IPR054722">
    <property type="entry name" value="PolX-like_BBD"/>
</dbReference>
<dbReference type="GO" id="GO:0005524">
    <property type="term" value="F:ATP binding"/>
    <property type="evidence" value="ECO:0007669"/>
    <property type="project" value="UniProtKB-KW"/>
</dbReference>
<dbReference type="EMBL" id="BGPR01009195">
    <property type="protein sequence ID" value="GBN38515.1"/>
    <property type="molecule type" value="Genomic_DNA"/>
</dbReference>
<dbReference type="GO" id="GO:0003676">
    <property type="term" value="F:nucleic acid binding"/>
    <property type="evidence" value="ECO:0007669"/>
    <property type="project" value="InterPro"/>
</dbReference>
<dbReference type="SUPFAM" id="SSF53098">
    <property type="entry name" value="Ribonuclease H-like"/>
    <property type="match status" value="1"/>
</dbReference>
<keyword evidence="9" id="KW-0378">Hydrolase</keyword>
<keyword evidence="12" id="KW-0229">DNA integration</keyword>
<dbReference type="InterPro" id="IPR036397">
    <property type="entry name" value="RNaseH_sf"/>
</dbReference>
<organism evidence="20 21">
    <name type="scientific">Araneus ventricosus</name>
    <name type="common">Orbweaver spider</name>
    <name type="synonym">Epeira ventricosa</name>
    <dbReference type="NCBI Taxonomy" id="182803"/>
    <lineage>
        <taxon>Eukaryota</taxon>
        <taxon>Metazoa</taxon>
        <taxon>Ecdysozoa</taxon>
        <taxon>Arthropoda</taxon>
        <taxon>Chelicerata</taxon>
        <taxon>Arachnida</taxon>
        <taxon>Araneae</taxon>
        <taxon>Araneomorphae</taxon>
        <taxon>Entelegynae</taxon>
        <taxon>Araneoidea</taxon>
        <taxon>Araneidae</taxon>
        <taxon>Araneus</taxon>
    </lineage>
</organism>
<keyword evidence="6" id="KW-0547">Nucleotide-binding</keyword>
<reference evidence="20 21" key="1">
    <citation type="journal article" date="2019" name="Sci. Rep.">
        <title>Orb-weaving spider Araneus ventricosus genome elucidates the spidroin gene catalogue.</title>
        <authorList>
            <person name="Kono N."/>
            <person name="Nakamura H."/>
            <person name="Ohtoshi R."/>
            <person name="Moran D.A.P."/>
            <person name="Shinohara A."/>
            <person name="Yoshida Y."/>
            <person name="Fujiwara M."/>
            <person name="Mori M."/>
            <person name="Tomita M."/>
            <person name="Arakawa K."/>
        </authorList>
    </citation>
    <scope>NUCLEOTIDE SEQUENCE [LARGE SCALE GENOMIC DNA]</scope>
</reference>
<dbReference type="Pfam" id="PF25597">
    <property type="entry name" value="SH3_retrovirus"/>
    <property type="match status" value="1"/>
</dbReference>
<evidence type="ECO:0000256" key="17">
    <source>
        <dbReference type="ARBA" id="ARBA00023268"/>
    </source>
</evidence>
<feature type="compositionally biased region" description="Polar residues" evidence="18">
    <location>
        <begin position="688"/>
        <end position="703"/>
    </location>
</feature>
<feature type="domain" description="Integrase catalytic" evidence="19">
    <location>
        <begin position="414"/>
        <end position="579"/>
    </location>
</feature>
<evidence type="ECO:0000256" key="8">
    <source>
        <dbReference type="ARBA" id="ARBA00022759"/>
    </source>
</evidence>
<keyword evidence="14" id="KW-0548">Nucleotidyltransferase</keyword>
<feature type="non-terminal residue" evidence="20">
    <location>
        <position position="1"/>
    </location>
</feature>
<name>A0A4Y2NGB4_ARAVE</name>
<evidence type="ECO:0000256" key="15">
    <source>
        <dbReference type="ARBA" id="ARBA00023113"/>
    </source>
</evidence>
<evidence type="ECO:0000256" key="13">
    <source>
        <dbReference type="ARBA" id="ARBA00022918"/>
    </source>
</evidence>
<dbReference type="GO" id="GO:0006310">
    <property type="term" value="P:DNA recombination"/>
    <property type="evidence" value="ECO:0007669"/>
    <property type="project" value="UniProtKB-KW"/>
</dbReference>
<keyword evidence="16" id="KW-0233">DNA recombination</keyword>
<comment type="caution">
    <text evidence="20">The sequence shown here is derived from an EMBL/GenBank/DDBJ whole genome shotgun (WGS) entry which is preliminary data.</text>
</comment>
<dbReference type="GO" id="GO:0006508">
    <property type="term" value="P:proteolysis"/>
    <property type="evidence" value="ECO:0007669"/>
    <property type="project" value="UniProtKB-KW"/>
</dbReference>
<feature type="compositionally biased region" description="Polar residues" evidence="18">
    <location>
        <begin position="661"/>
        <end position="672"/>
    </location>
</feature>
<dbReference type="GO" id="GO:0046872">
    <property type="term" value="F:metal ion binding"/>
    <property type="evidence" value="ECO:0007669"/>
    <property type="project" value="UniProtKB-KW"/>
</dbReference>
<protein>
    <submittedName>
        <fullName evidence="20">Retrovirus-related Pol polyprotein from transposon TNT 1-94</fullName>
    </submittedName>
</protein>
<dbReference type="GO" id="GO:0042575">
    <property type="term" value="C:DNA polymerase complex"/>
    <property type="evidence" value="ECO:0007669"/>
    <property type="project" value="UniProtKB-ARBA"/>
</dbReference>
<keyword evidence="4" id="KW-0540">Nuclease</keyword>
<evidence type="ECO:0000313" key="20">
    <source>
        <dbReference type="EMBL" id="GBN38515.1"/>
    </source>
</evidence>
<dbReference type="OrthoDB" id="413361at2759"/>
<dbReference type="SUPFAM" id="SSF56672">
    <property type="entry name" value="DNA/RNA polymerases"/>
    <property type="match status" value="1"/>
</dbReference>
<dbReference type="Pfam" id="PF07727">
    <property type="entry name" value="RVT_2"/>
    <property type="match status" value="1"/>
</dbReference>
<evidence type="ECO:0000256" key="6">
    <source>
        <dbReference type="ARBA" id="ARBA00022741"/>
    </source>
</evidence>
<evidence type="ECO:0000256" key="14">
    <source>
        <dbReference type="ARBA" id="ARBA00022932"/>
    </source>
</evidence>
<dbReference type="GO" id="GO:0003964">
    <property type="term" value="F:RNA-directed DNA polymerase activity"/>
    <property type="evidence" value="ECO:0007669"/>
    <property type="project" value="UniProtKB-KW"/>
</dbReference>
<keyword evidence="5" id="KW-0479">Metal-binding</keyword>
<evidence type="ECO:0000256" key="10">
    <source>
        <dbReference type="ARBA" id="ARBA00022840"/>
    </source>
</evidence>
<dbReference type="Pfam" id="PF22936">
    <property type="entry name" value="Pol_BBD"/>
    <property type="match status" value="1"/>
</dbReference>